<keyword evidence="2" id="KW-0285">Flavoprotein</keyword>
<dbReference type="SUPFAM" id="SSF54373">
    <property type="entry name" value="FAD-linked reductases, C-terminal domain"/>
    <property type="match status" value="1"/>
</dbReference>
<evidence type="ECO:0000256" key="5">
    <source>
        <dbReference type="ARBA" id="ARBA00023033"/>
    </source>
</evidence>
<dbReference type="GO" id="GO:0004497">
    <property type="term" value="F:monooxygenase activity"/>
    <property type="evidence" value="ECO:0007669"/>
    <property type="project" value="UniProtKB-KW"/>
</dbReference>
<evidence type="ECO:0000259" key="6">
    <source>
        <dbReference type="Pfam" id="PF01494"/>
    </source>
</evidence>
<reference evidence="7 8" key="1">
    <citation type="journal article" date="2012" name="PLoS Pathog.">
        <title>Diverse lifestyles and strategies of plant pathogenesis encoded in the genomes of eighteen Dothideomycetes fungi.</title>
        <authorList>
            <person name="Ohm R.A."/>
            <person name="Feau N."/>
            <person name="Henrissat B."/>
            <person name="Schoch C.L."/>
            <person name="Horwitz B.A."/>
            <person name="Barry K.W."/>
            <person name="Condon B.J."/>
            <person name="Copeland A.C."/>
            <person name="Dhillon B."/>
            <person name="Glaser F."/>
            <person name="Hesse C.N."/>
            <person name="Kosti I."/>
            <person name="LaButti K."/>
            <person name="Lindquist E.A."/>
            <person name="Lucas S."/>
            <person name="Salamov A.A."/>
            <person name="Bradshaw R.E."/>
            <person name="Ciuffetti L."/>
            <person name="Hamelin R.C."/>
            <person name="Kema G.H.J."/>
            <person name="Lawrence C."/>
            <person name="Scott J.A."/>
            <person name="Spatafora J.W."/>
            <person name="Turgeon B.G."/>
            <person name="de Wit P.J.G.M."/>
            <person name="Zhong S."/>
            <person name="Goodwin S.B."/>
            <person name="Grigoriev I.V."/>
        </authorList>
    </citation>
    <scope>NUCLEOTIDE SEQUENCE [LARGE SCALE GENOMIC DNA]</scope>
    <source>
        <strain evidence="8">28A</strain>
    </source>
</reference>
<dbReference type="EMBL" id="KB908481">
    <property type="protein sequence ID" value="EOA91578.1"/>
    <property type="molecule type" value="Genomic_DNA"/>
</dbReference>
<gene>
    <name evidence="7" type="ORF">SETTUDRAFT_18256</name>
</gene>
<evidence type="ECO:0000256" key="3">
    <source>
        <dbReference type="ARBA" id="ARBA00022827"/>
    </source>
</evidence>
<sequence>MSTSSMSTSSKCRNLRIIIVGAGIAGVTAAASLRQAGFSVQLLEKSAFAKEVGAAINITPNGARALQALGFDFQRALAYRVTGYEFLHGETFEKLNIVHDTPRVEPGTWAVHRADLHAELMRLACESHDQTLEDEWGPPVELRLASRVRSVASGHDCSTVTLEDGATLIADLIIGADGGTSAVRDYVLKNCAKDLKQTHSGMAAFRYLIEMEKLKADKDLAGWLGRTEGAVTLFADMAETTTEKHIISYRCHGNELQNFVGIHASTTDFIEEHDGLKDVMMQEYSHFHPKIMNMISMASHLKRWPLYIHEPISTWVREGIVLIGDAVHPMLPFSAQGANQAIEDGIALGLVLGDNDENDVRVSLLKFQELRKNRVARVQILSSVRVGRELEVQEKLSNYLDPGMERPPMTNKERCMHDWNYDIVRETKKLSSF</sequence>
<dbReference type="InterPro" id="IPR036188">
    <property type="entry name" value="FAD/NAD-bd_sf"/>
</dbReference>
<dbReference type="RefSeq" id="XP_008020064.1">
    <property type="nucleotide sequence ID" value="XM_008021873.1"/>
</dbReference>
<dbReference type="PANTHER" id="PTHR13789:SF314">
    <property type="entry name" value="FAD-BINDING DOMAIN-CONTAINING PROTEIN"/>
    <property type="match status" value="1"/>
</dbReference>
<keyword evidence="8" id="KW-1185">Reference proteome</keyword>
<keyword evidence="5" id="KW-0503">Monooxygenase</keyword>
<reference evidence="7 8" key="2">
    <citation type="journal article" date="2013" name="PLoS Genet.">
        <title>Comparative genome structure, secondary metabolite, and effector coding capacity across Cochliobolus pathogens.</title>
        <authorList>
            <person name="Condon B.J."/>
            <person name="Leng Y."/>
            <person name="Wu D."/>
            <person name="Bushley K.E."/>
            <person name="Ohm R.A."/>
            <person name="Otillar R."/>
            <person name="Martin J."/>
            <person name="Schackwitz W."/>
            <person name="Grimwood J."/>
            <person name="MohdZainudin N."/>
            <person name="Xue C."/>
            <person name="Wang R."/>
            <person name="Manning V.A."/>
            <person name="Dhillon B."/>
            <person name="Tu Z.J."/>
            <person name="Steffenson B.J."/>
            <person name="Salamov A."/>
            <person name="Sun H."/>
            <person name="Lowry S."/>
            <person name="LaButti K."/>
            <person name="Han J."/>
            <person name="Copeland A."/>
            <person name="Lindquist E."/>
            <person name="Barry K."/>
            <person name="Schmutz J."/>
            <person name="Baker S.E."/>
            <person name="Ciuffetti L.M."/>
            <person name="Grigoriev I.V."/>
            <person name="Zhong S."/>
            <person name="Turgeon B.G."/>
        </authorList>
    </citation>
    <scope>NUCLEOTIDE SEQUENCE [LARGE SCALE GENOMIC DNA]</scope>
    <source>
        <strain evidence="8">28A</strain>
    </source>
</reference>
<dbReference type="InterPro" id="IPR002938">
    <property type="entry name" value="FAD-bd"/>
</dbReference>
<dbReference type="STRING" id="671987.R0KFI3"/>
<keyword evidence="3" id="KW-0274">FAD</keyword>
<dbReference type="Proteomes" id="UP000016935">
    <property type="component" value="Unassembled WGS sequence"/>
</dbReference>
<name>R0KFI3_EXST2</name>
<dbReference type="Gene3D" id="3.50.50.60">
    <property type="entry name" value="FAD/NAD(P)-binding domain"/>
    <property type="match status" value="1"/>
</dbReference>
<dbReference type="SUPFAM" id="SSF51905">
    <property type="entry name" value="FAD/NAD(P)-binding domain"/>
    <property type="match status" value="1"/>
</dbReference>
<evidence type="ECO:0000256" key="2">
    <source>
        <dbReference type="ARBA" id="ARBA00022630"/>
    </source>
</evidence>
<dbReference type="GeneID" id="19401925"/>
<dbReference type="OrthoDB" id="1047367at2759"/>
<organism evidence="7 8">
    <name type="scientific">Exserohilum turcicum (strain 28A)</name>
    <name type="common">Northern leaf blight fungus</name>
    <name type="synonym">Setosphaeria turcica</name>
    <dbReference type="NCBI Taxonomy" id="671987"/>
    <lineage>
        <taxon>Eukaryota</taxon>
        <taxon>Fungi</taxon>
        <taxon>Dikarya</taxon>
        <taxon>Ascomycota</taxon>
        <taxon>Pezizomycotina</taxon>
        <taxon>Dothideomycetes</taxon>
        <taxon>Pleosporomycetidae</taxon>
        <taxon>Pleosporales</taxon>
        <taxon>Pleosporineae</taxon>
        <taxon>Pleosporaceae</taxon>
        <taxon>Exserohilum</taxon>
    </lineage>
</organism>
<dbReference type="PRINTS" id="PR00420">
    <property type="entry name" value="RNGMNOXGNASE"/>
</dbReference>
<keyword evidence="4" id="KW-0560">Oxidoreductase</keyword>
<evidence type="ECO:0000256" key="1">
    <source>
        <dbReference type="ARBA" id="ARBA00007992"/>
    </source>
</evidence>
<dbReference type="Pfam" id="PF01494">
    <property type="entry name" value="FAD_binding_3"/>
    <property type="match status" value="1"/>
</dbReference>
<dbReference type="PANTHER" id="PTHR13789">
    <property type="entry name" value="MONOOXYGENASE"/>
    <property type="match status" value="1"/>
</dbReference>
<dbReference type="GO" id="GO:0071949">
    <property type="term" value="F:FAD binding"/>
    <property type="evidence" value="ECO:0007669"/>
    <property type="project" value="InterPro"/>
</dbReference>
<comment type="similarity">
    <text evidence="1">Belongs to the paxM FAD-dependent monooxygenase family.</text>
</comment>
<evidence type="ECO:0000313" key="8">
    <source>
        <dbReference type="Proteomes" id="UP000016935"/>
    </source>
</evidence>
<dbReference type="eggNOG" id="KOG2614">
    <property type="taxonomic scope" value="Eukaryota"/>
</dbReference>
<dbReference type="InterPro" id="IPR050493">
    <property type="entry name" value="FAD-dep_Monooxygenase_BioMet"/>
</dbReference>
<dbReference type="AlphaFoldDB" id="R0KFI3"/>
<evidence type="ECO:0000256" key="4">
    <source>
        <dbReference type="ARBA" id="ARBA00023002"/>
    </source>
</evidence>
<accession>R0KFI3</accession>
<dbReference type="HOGENOM" id="CLU_009665_19_0_1"/>
<evidence type="ECO:0000313" key="7">
    <source>
        <dbReference type="EMBL" id="EOA91578.1"/>
    </source>
</evidence>
<proteinExistence type="inferred from homology"/>
<protein>
    <recommendedName>
        <fullName evidence="6">FAD-binding domain-containing protein</fullName>
    </recommendedName>
</protein>
<feature type="domain" description="FAD-binding" evidence="6">
    <location>
        <begin position="16"/>
        <end position="355"/>
    </location>
</feature>